<dbReference type="Proteomes" id="UP000403266">
    <property type="component" value="Unassembled WGS sequence"/>
</dbReference>
<gene>
    <name evidence="2" type="ORF">FS320_37455</name>
</gene>
<dbReference type="RefSeq" id="WP_152717376.1">
    <property type="nucleotide sequence ID" value="NZ_VOSJ01000421.1"/>
</dbReference>
<reference evidence="2 3" key="1">
    <citation type="journal article" date="2019" name="Syst. Appl. Microbiol.">
        <title>Microvirga tunisiensis sp. nov., a root nodule symbiotic bacterium isolated from Lupinus micranthus and L. luteus grown in Northern Tunisia.</title>
        <authorList>
            <person name="Msaddak A."/>
            <person name="Rejili M."/>
            <person name="Duran D."/>
            <person name="Mars M."/>
            <person name="Palacios J.M."/>
            <person name="Ruiz-Argueso T."/>
            <person name="Rey L."/>
            <person name="Imperial J."/>
        </authorList>
    </citation>
    <scope>NUCLEOTIDE SEQUENCE [LARGE SCALE GENOMIC DNA]</scope>
    <source>
        <strain evidence="2 3">Lmie10</strain>
    </source>
</reference>
<feature type="chain" id="PRO_5030135775" description="DUF1236 domain-containing protein" evidence="1">
    <location>
        <begin position="33"/>
        <end position="168"/>
    </location>
</feature>
<accession>A0A5N7MUA1</accession>
<sequence>MRAVDLNKAAQAGLAALLLGGPILVSTAAAVAADLPPYFEDQQAVLERLPVRRRLAVEETYIAPPIEHRVIERRVIERRFVRGYEGPALVPQQPLPIVPLEESEGYEGPALVPPRNVPIVSVQPVVPLPVYRERVVGIPAPVEDCRVVVTKQIGAYGEVTVRRTRICD</sequence>
<proteinExistence type="predicted"/>
<evidence type="ECO:0000313" key="2">
    <source>
        <dbReference type="EMBL" id="MPR30547.1"/>
    </source>
</evidence>
<keyword evidence="1" id="KW-0732">Signal</keyword>
<comment type="caution">
    <text evidence="2">The sequence shown here is derived from an EMBL/GenBank/DDBJ whole genome shotgun (WGS) entry which is preliminary data.</text>
</comment>
<dbReference type="EMBL" id="VOSK01000389">
    <property type="protein sequence ID" value="MPR30547.1"/>
    <property type="molecule type" value="Genomic_DNA"/>
</dbReference>
<dbReference type="OrthoDB" id="8019592at2"/>
<evidence type="ECO:0000313" key="3">
    <source>
        <dbReference type="Proteomes" id="UP000403266"/>
    </source>
</evidence>
<evidence type="ECO:0000256" key="1">
    <source>
        <dbReference type="SAM" id="SignalP"/>
    </source>
</evidence>
<protein>
    <recommendedName>
        <fullName evidence="4">DUF1236 domain-containing protein</fullName>
    </recommendedName>
</protein>
<keyword evidence="3" id="KW-1185">Reference proteome</keyword>
<feature type="signal peptide" evidence="1">
    <location>
        <begin position="1"/>
        <end position="32"/>
    </location>
</feature>
<dbReference type="AlphaFoldDB" id="A0A5N7MUA1"/>
<evidence type="ECO:0008006" key="4">
    <source>
        <dbReference type="Google" id="ProtNLM"/>
    </source>
</evidence>
<name>A0A5N7MUA1_9HYPH</name>
<organism evidence="2 3">
    <name type="scientific">Microvirga tunisiensis</name>
    <dbReference type="NCBI Taxonomy" id="2108360"/>
    <lineage>
        <taxon>Bacteria</taxon>
        <taxon>Pseudomonadati</taxon>
        <taxon>Pseudomonadota</taxon>
        <taxon>Alphaproteobacteria</taxon>
        <taxon>Hyphomicrobiales</taxon>
        <taxon>Methylobacteriaceae</taxon>
        <taxon>Microvirga</taxon>
    </lineage>
</organism>